<keyword evidence="2" id="KW-1185">Reference proteome</keyword>
<dbReference type="RefSeq" id="WP_183988107.1">
    <property type="nucleotide sequence ID" value="NZ_JACHHG010000011.1"/>
</dbReference>
<sequence>MNNADVFARNPLHTDIPNQGVSSLGTPRRPEEWRVLQWELESFVCEGEYARGLEKILSSYLQNVEAPEQPSVWVSGFYGSGKSHLVRVLEYLWRNPVFPSGTPAEGRQARDLVELPEDVRVHLRELSTKGKQAGGLWSAAGTLNSGVAEYARMAFLQIAFRAAGLPEALHQARLVLWLHDRGVLDATRQAVEAAGGDWGYELRNMFVSPILAQAVRAHALPGLGSDDAALEALRHQFPQVQDVTNEELVDTLTAVFRYVTDGSGKAPCTLFVLDELQQYIGESNERAMQVQELVETCSKRFQGKVLVIATGQSAMSATPQLARIRGRFPLSVELSDADVENVIRKVILRKNPAAVDVVRNTLDATSGEIDRHLAGSKFAARHEDKNVLVADYPLLPTRRRFWEKVLRAIDRGGSAGQLRSQLRITHEASKSVAARPVGHVVGADFIYDQQVAHMKQAGVLLPETDSMIARLNDGTPDGQLRQRLAQTIFLLGKLGTDEGVKADAATLADLIVEDLPAGSTALRARIPDLLADLVERGEVMQVADSYRLQTREGAEWTSAFNNAYGRIFNDSVRLAQERARLLREAVQATLKPVTAVQGESRTPRKIDLHLSDNAPDVASSAVPVWVRDEWSTTLETVRGEARAYGLEGAQGAVVHVHLPKLRDQDLRRALAAKLAATEVLNARANANTPEAREAQAAMKTRSDQADAEVRGIIADIVNGGRVFQGGGNEVGEGSLRASVQAAVTSALARLYPNFATADDPRWAQVFRNARNGSTSALEAIGHKSEPEQHPVSKAVLGIIGPGARGSDVRKALTAPPYGWPQDAIDGTLVLLMLTGHLKASVNGSPVDAKAIEASKINQIEFKPENIVITKLQRIAVRKLLTEADINVGSGLEGQGVARLLADLLEFHRQTGGEAPLPEPRDTAWLKHGASLQGNEQLLWAYQKREDLGAEWKRTRAQADLAKERLKDWSLLQKLLKHNANEDLAAQAEAIRNGRQLLDEVDPVRPLASALMKDLRARLTEALQAYTQRYEAALTELKGMPEWTKLEPADQDSVLRKANLQPASDSKLSSITEVVQELDRTPLSEWQARQEALVARLQRAKEEVLARARPKAKQLRPKTASLESPADVDRYLEELRSELLKLMESGDPVVII</sequence>
<dbReference type="AlphaFoldDB" id="A0A841I4K7"/>
<reference evidence="1 2" key="1">
    <citation type="submission" date="2020-08" db="EMBL/GenBank/DDBJ databases">
        <title>Genomic Encyclopedia of Type Strains, Phase IV (KMG-IV): sequencing the most valuable type-strain genomes for metagenomic binning, comparative biology and taxonomic classification.</title>
        <authorList>
            <person name="Goeker M."/>
        </authorList>
    </citation>
    <scope>NUCLEOTIDE SEQUENCE [LARGE SCALE GENOMIC DNA]</scope>
    <source>
        <strain evidence="1 2">DSM 21458</strain>
    </source>
</reference>
<dbReference type="SUPFAM" id="SSF52540">
    <property type="entry name" value="P-loop containing nucleoside triphosphate hydrolases"/>
    <property type="match status" value="1"/>
</dbReference>
<name>A0A841I4K7_9DEIO</name>
<protein>
    <recommendedName>
        <fullName evidence="3">BREX system P-loop protein BrxC</fullName>
    </recommendedName>
</protein>
<dbReference type="NCBIfam" id="NF033441">
    <property type="entry name" value="BREX_BrxC"/>
    <property type="match status" value="1"/>
</dbReference>
<dbReference type="InterPro" id="IPR027417">
    <property type="entry name" value="P-loop_NTPase"/>
</dbReference>
<comment type="caution">
    <text evidence="1">The sequence shown here is derived from an EMBL/GenBank/DDBJ whole genome shotgun (WGS) entry which is preliminary data.</text>
</comment>
<organism evidence="1 2">
    <name type="scientific">Deinobacterium chartae</name>
    <dbReference type="NCBI Taxonomy" id="521158"/>
    <lineage>
        <taxon>Bacteria</taxon>
        <taxon>Thermotogati</taxon>
        <taxon>Deinococcota</taxon>
        <taxon>Deinococci</taxon>
        <taxon>Deinococcales</taxon>
        <taxon>Deinococcaceae</taxon>
        <taxon>Deinobacterium</taxon>
    </lineage>
</organism>
<evidence type="ECO:0008006" key="3">
    <source>
        <dbReference type="Google" id="ProtNLM"/>
    </source>
</evidence>
<accession>A0A841I4K7</accession>
<evidence type="ECO:0000313" key="1">
    <source>
        <dbReference type="EMBL" id="MBB6099350.1"/>
    </source>
</evidence>
<dbReference type="Proteomes" id="UP000569951">
    <property type="component" value="Unassembled WGS sequence"/>
</dbReference>
<gene>
    <name evidence="1" type="ORF">HNR42_002791</name>
</gene>
<proteinExistence type="predicted"/>
<dbReference type="EMBL" id="JACHHG010000011">
    <property type="protein sequence ID" value="MBB6099350.1"/>
    <property type="molecule type" value="Genomic_DNA"/>
</dbReference>
<evidence type="ECO:0000313" key="2">
    <source>
        <dbReference type="Proteomes" id="UP000569951"/>
    </source>
</evidence>
<dbReference type="InterPro" id="IPR047679">
    <property type="entry name" value="BREX_BrxC"/>
</dbReference>